<dbReference type="STRING" id="67386.AQI95_24575"/>
<sequence>MASYVVTAKNSSAEPMVSVQISAISQEGTVVEEIDVVDSVRSFLATVSGVVSVTALKYEQVITNV</sequence>
<proteinExistence type="predicted"/>
<gene>
    <name evidence="1" type="ORF">AQI95_24575</name>
</gene>
<dbReference type="OrthoDB" id="4307638at2"/>
<reference evidence="1 2" key="1">
    <citation type="submission" date="2015-10" db="EMBL/GenBank/DDBJ databases">
        <title>Draft genome sequence of Streptomyces yokosukanensis DSM 40224, type strain for the species Streptomyces yokosukanensis.</title>
        <authorList>
            <person name="Ruckert C."/>
            <person name="Winkler A."/>
            <person name="Kalinowski J."/>
            <person name="Kampfer P."/>
            <person name="Glaeser S."/>
        </authorList>
    </citation>
    <scope>NUCLEOTIDE SEQUENCE [LARGE SCALE GENOMIC DNA]</scope>
    <source>
        <strain evidence="1 2">DSM 40224</strain>
    </source>
</reference>
<evidence type="ECO:0000313" key="1">
    <source>
        <dbReference type="EMBL" id="KUN03138.1"/>
    </source>
</evidence>
<dbReference type="EMBL" id="LMWN01000035">
    <property type="protein sequence ID" value="KUN03138.1"/>
    <property type="molecule type" value="Genomic_DNA"/>
</dbReference>
<dbReference type="AlphaFoldDB" id="A0A101P1F3"/>
<dbReference type="RefSeq" id="WP_067127743.1">
    <property type="nucleotide sequence ID" value="NZ_KQ948215.1"/>
</dbReference>
<evidence type="ECO:0000313" key="2">
    <source>
        <dbReference type="Proteomes" id="UP000053127"/>
    </source>
</evidence>
<keyword evidence="2" id="KW-1185">Reference proteome</keyword>
<organism evidence="1 2">
    <name type="scientific">Streptomyces yokosukanensis</name>
    <dbReference type="NCBI Taxonomy" id="67386"/>
    <lineage>
        <taxon>Bacteria</taxon>
        <taxon>Bacillati</taxon>
        <taxon>Actinomycetota</taxon>
        <taxon>Actinomycetes</taxon>
        <taxon>Kitasatosporales</taxon>
        <taxon>Streptomycetaceae</taxon>
        <taxon>Streptomyces</taxon>
    </lineage>
</organism>
<accession>A0A101P1F3</accession>
<comment type="caution">
    <text evidence="1">The sequence shown here is derived from an EMBL/GenBank/DDBJ whole genome shotgun (WGS) entry which is preliminary data.</text>
</comment>
<dbReference type="Proteomes" id="UP000053127">
    <property type="component" value="Unassembled WGS sequence"/>
</dbReference>
<protein>
    <submittedName>
        <fullName evidence="1">Uncharacterized protein</fullName>
    </submittedName>
</protein>
<name>A0A101P1F3_9ACTN</name>